<dbReference type="EMBL" id="DVGK01000061">
    <property type="protein sequence ID" value="HIR13340.1"/>
    <property type="molecule type" value="Genomic_DNA"/>
</dbReference>
<evidence type="ECO:0000313" key="10">
    <source>
        <dbReference type="EMBL" id="HIR13340.1"/>
    </source>
</evidence>
<dbReference type="InterPro" id="IPR014729">
    <property type="entry name" value="Rossmann-like_a/b/a_fold"/>
</dbReference>
<evidence type="ECO:0000256" key="7">
    <source>
        <dbReference type="ARBA" id="ARBA00048539"/>
    </source>
</evidence>
<dbReference type="EC" id="6.3.4.19" evidence="8"/>
<reference evidence="10" key="2">
    <citation type="journal article" date="2021" name="PeerJ">
        <title>Extensive microbial diversity within the chicken gut microbiome revealed by metagenomics and culture.</title>
        <authorList>
            <person name="Gilroy R."/>
            <person name="Ravi A."/>
            <person name="Getino M."/>
            <person name="Pursley I."/>
            <person name="Horton D.L."/>
            <person name="Alikhan N.F."/>
            <person name="Baker D."/>
            <person name="Gharbi K."/>
            <person name="Hall N."/>
            <person name="Watson M."/>
            <person name="Adriaenssens E.M."/>
            <person name="Foster-Nyarko E."/>
            <person name="Jarju S."/>
            <person name="Secka A."/>
            <person name="Antonio M."/>
            <person name="Oren A."/>
            <person name="Chaudhuri R.R."/>
            <person name="La Ragione R."/>
            <person name="Hildebrand F."/>
            <person name="Pallen M.J."/>
        </authorList>
    </citation>
    <scope>NUCLEOTIDE SEQUENCE</scope>
    <source>
        <strain evidence="10">ChiSjej4B22-8148</strain>
    </source>
</reference>
<dbReference type="InterPro" id="IPR012795">
    <property type="entry name" value="tRNA_Ile_lys_synt_N"/>
</dbReference>
<evidence type="ECO:0000259" key="9">
    <source>
        <dbReference type="SMART" id="SM00977"/>
    </source>
</evidence>
<dbReference type="InterPro" id="IPR012796">
    <property type="entry name" value="Lysidine-tRNA-synth_C"/>
</dbReference>
<comment type="catalytic activity">
    <reaction evidence="7 8">
        <text>cytidine(34) in tRNA(Ile2) + L-lysine + ATP = lysidine(34) in tRNA(Ile2) + AMP + diphosphate + H(+)</text>
        <dbReference type="Rhea" id="RHEA:43744"/>
        <dbReference type="Rhea" id="RHEA-COMP:10625"/>
        <dbReference type="Rhea" id="RHEA-COMP:10670"/>
        <dbReference type="ChEBI" id="CHEBI:15378"/>
        <dbReference type="ChEBI" id="CHEBI:30616"/>
        <dbReference type="ChEBI" id="CHEBI:32551"/>
        <dbReference type="ChEBI" id="CHEBI:33019"/>
        <dbReference type="ChEBI" id="CHEBI:82748"/>
        <dbReference type="ChEBI" id="CHEBI:83665"/>
        <dbReference type="ChEBI" id="CHEBI:456215"/>
        <dbReference type="EC" id="6.3.4.19"/>
    </reaction>
</comment>
<dbReference type="InterPro" id="IPR012094">
    <property type="entry name" value="tRNA_Ile_lys_synt"/>
</dbReference>
<dbReference type="Pfam" id="PF01171">
    <property type="entry name" value="ATP_bind_3"/>
    <property type="match status" value="1"/>
</dbReference>
<evidence type="ECO:0000256" key="2">
    <source>
        <dbReference type="ARBA" id="ARBA00022490"/>
    </source>
</evidence>
<accession>A0A9D1AB16</accession>
<feature type="domain" description="Lysidine-tRNA(Ile) synthetase C-terminal" evidence="9">
    <location>
        <begin position="396"/>
        <end position="468"/>
    </location>
</feature>
<dbReference type="GO" id="GO:0006400">
    <property type="term" value="P:tRNA modification"/>
    <property type="evidence" value="ECO:0007669"/>
    <property type="project" value="UniProtKB-UniRule"/>
</dbReference>
<evidence type="ECO:0000256" key="5">
    <source>
        <dbReference type="ARBA" id="ARBA00022741"/>
    </source>
</evidence>
<feature type="binding site" evidence="8">
    <location>
        <begin position="31"/>
        <end position="36"/>
    </location>
    <ligand>
        <name>ATP</name>
        <dbReference type="ChEBI" id="CHEBI:30616"/>
    </ligand>
</feature>
<dbReference type="HAMAP" id="MF_01161">
    <property type="entry name" value="tRNA_Ile_lys_synt"/>
    <property type="match status" value="1"/>
</dbReference>
<organism evidence="10 11">
    <name type="scientific">Candidatus Choladousia intestinavium</name>
    <dbReference type="NCBI Taxonomy" id="2840727"/>
    <lineage>
        <taxon>Bacteria</taxon>
        <taxon>Bacillati</taxon>
        <taxon>Bacillota</taxon>
        <taxon>Clostridia</taxon>
        <taxon>Lachnospirales</taxon>
        <taxon>Lachnospiraceae</taxon>
        <taxon>Lachnospiraceae incertae sedis</taxon>
        <taxon>Candidatus Choladousia</taxon>
    </lineage>
</organism>
<dbReference type="SMART" id="SM00977">
    <property type="entry name" value="TilS_C"/>
    <property type="match status" value="1"/>
</dbReference>
<dbReference type="GO" id="GO:0005524">
    <property type="term" value="F:ATP binding"/>
    <property type="evidence" value="ECO:0007669"/>
    <property type="project" value="UniProtKB-UniRule"/>
</dbReference>
<dbReference type="Pfam" id="PF11734">
    <property type="entry name" value="TilS_C"/>
    <property type="match status" value="1"/>
</dbReference>
<dbReference type="SUPFAM" id="SSF56037">
    <property type="entry name" value="PheT/TilS domain"/>
    <property type="match status" value="1"/>
</dbReference>
<dbReference type="NCBIfam" id="TIGR02432">
    <property type="entry name" value="lysidine_TilS_N"/>
    <property type="match status" value="1"/>
</dbReference>
<keyword evidence="2 8" id="KW-0963">Cytoplasm</keyword>
<evidence type="ECO:0000256" key="6">
    <source>
        <dbReference type="ARBA" id="ARBA00022840"/>
    </source>
</evidence>
<name>A0A9D1AB16_9FIRM</name>
<dbReference type="GO" id="GO:0005737">
    <property type="term" value="C:cytoplasm"/>
    <property type="evidence" value="ECO:0007669"/>
    <property type="project" value="UniProtKB-SubCell"/>
</dbReference>
<dbReference type="CDD" id="cd01992">
    <property type="entry name" value="TilS_N"/>
    <property type="match status" value="1"/>
</dbReference>
<dbReference type="AlphaFoldDB" id="A0A9D1AB16"/>
<dbReference type="SUPFAM" id="SSF52402">
    <property type="entry name" value="Adenine nucleotide alpha hydrolases-like"/>
    <property type="match status" value="1"/>
</dbReference>
<evidence type="ECO:0000256" key="8">
    <source>
        <dbReference type="HAMAP-Rule" id="MF_01161"/>
    </source>
</evidence>
<comment type="caution">
    <text evidence="10">The sequence shown here is derived from an EMBL/GenBank/DDBJ whole genome shotgun (WGS) entry which is preliminary data.</text>
</comment>
<comment type="domain">
    <text evidence="8">The N-terminal region contains the highly conserved SGGXDS motif, predicted to be a P-loop motif involved in ATP binding.</text>
</comment>
<proteinExistence type="inferred from homology"/>
<keyword evidence="5 8" id="KW-0547">Nucleotide-binding</keyword>
<protein>
    <recommendedName>
        <fullName evidence="8">tRNA(Ile)-lysidine synthase</fullName>
        <ecNumber evidence="8">6.3.4.19</ecNumber>
    </recommendedName>
    <alternativeName>
        <fullName evidence="8">tRNA(Ile)-2-lysyl-cytidine synthase</fullName>
    </alternativeName>
    <alternativeName>
        <fullName evidence="8">tRNA(Ile)-lysidine synthetase</fullName>
    </alternativeName>
</protein>
<comment type="function">
    <text evidence="8">Ligates lysine onto the cytidine present at position 34 of the AUA codon-specific tRNA(Ile) that contains the anticodon CAU, in an ATP-dependent manner. Cytidine is converted to lysidine, thus changing the amino acid specificity of the tRNA from methionine to isoleucine.</text>
</comment>
<evidence type="ECO:0000256" key="3">
    <source>
        <dbReference type="ARBA" id="ARBA00022598"/>
    </source>
</evidence>
<dbReference type="Gene3D" id="3.40.50.620">
    <property type="entry name" value="HUPs"/>
    <property type="match status" value="1"/>
</dbReference>
<comment type="subcellular location">
    <subcellularLocation>
        <location evidence="1 8">Cytoplasm</location>
    </subcellularLocation>
</comment>
<evidence type="ECO:0000313" key="11">
    <source>
        <dbReference type="Proteomes" id="UP000886757"/>
    </source>
</evidence>
<dbReference type="InterPro" id="IPR011063">
    <property type="entry name" value="TilS/TtcA_N"/>
</dbReference>
<evidence type="ECO:0000256" key="1">
    <source>
        <dbReference type="ARBA" id="ARBA00004496"/>
    </source>
</evidence>
<dbReference type="PANTHER" id="PTHR43033:SF1">
    <property type="entry name" value="TRNA(ILE)-LYSIDINE SYNTHASE-RELATED"/>
    <property type="match status" value="1"/>
</dbReference>
<gene>
    <name evidence="8 10" type="primary">tilS</name>
    <name evidence="10" type="ORF">IAB31_05385</name>
</gene>
<keyword evidence="4 8" id="KW-0819">tRNA processing</keyword>
<dbReference type="PANTHER" id="PTHR43033">
    <property type="entry name" value="TRNA(ILE)-LYSIDINE SYNTHASE-RELATED"/>
    <property type="match status" value="1"/>
</dbReference>
<evidence type="ECO:0000256" key="4">
    <source>
        <dbReference type="ARBA" id="ARBA00022694"/>
    </source>
</evidence>
<comment type="similarity">
    <text evidence="8">Belongs to the tRNA(Ile)-lysidine synthase family.</text>
</comment>
<reference evidence="10" key="1">
    <citation type="submission" date="2020-10" db="EMBL/GenBank/DDBJ databases">
        <authorList>
            <person name="Gilroy R."/>
        </authorList>
    </citation>
    <scope>NUCLEOTIDE SEQUENCE</scope>
    <source>
        <strain evidence="10">ChiSjej4B22-8148</strain>
    </source>
</reference>
<dbReference type="Proteomes" id="UP000886757">
    <property type="component" value="Unassembled WGS sequence"/>
</dbReference>
<keyword evidence="6 8" id="KW-0067">ATP-binding</keyword>
<dbReference type="GO" id="GO:0032267">
    <property type="term" value="F:tRNA(Ile)-lysidine synthase activity"/>
    <property type="evidence" value="ECO:0007669"/>
    <property type="project" value="UniProtKB-EC"/>
</dbReference>
<sequence>MMRKKELERIFKTIEEYKMIHPGMRLLAGVSGGADSVCLLYALKEYRKQVPFSLKVIHVEHGIRGEESLGDARWVDGLCREWEIPCRVVHCKVEKIAAEEKISLEEAGRKVRYEIFEKERKLWQGDRVAVAHNQGDQAETVLFRLARGSGLKGLGGIRPVQGRIIRPLLFLSREEIERILEERGIGWRTDRTNLETEYTRNRIRLGILPALESQVNSRASRHIAQAALRLQEVWEYLQVQTDLAEEKCIVPEMRQGGQSWVLKLLPFFQQPELIQKELLRRCVKKCTGGLTDVGSVHLEALERLTKLPCGRECFFPGEGRAVREKDSVRFRKAPALAEGSRKNTEELLLAEAGVKHFQGMKVQVDFPVRGETAPEKILEEKKYTKWLACDTIDQNLCLRTRRTGDYLVVNESGGRKKLKDYLIDLKIPRDQRDRIWLVAQGSHVLWVVGYRISEAAKVRENTYRVLKIQIEEEAT</sequence>
<dbReference type="NCBIfam" id="TIGR02433">
    <property type="entry name" value="lysidine_TilS_C"/>
    <property type="match status" value="1"/>
</dbReference>
<keyword evidence="3 8" id="KW-0436">Ligase</keyword>